<evidence type="ECO:0000256" key="11">
    <source>
        <dbReference type="ARBA" id="ARBA00023136"/>
    </source>
</evidence>
<dbReference type="PROSITE" id="PS51669">
    <property type="entry name" value="4FE4S_MOW_BIS_MGD"/>
    <property type="match status" value="1"/>
</dbReference>
<dbReference type="Gene3D" id="2.20.25.90">
    <property type="entry name" value="ADC-like domains"/>
    <property type="match status" value="1"/>
</dbReference>
<dbReference type="AlphaFoldDB" id="A0A1M3L6G2"/>
<accession>A0A1M3L6G2</accession>
<dbReference type="GO" id="GO:0003954">
    <property type="term" value="F:NADH dehydrogenase activity"/>
    <property type="evidence" value="ECO:0007669"/>
    <property type="project" value="TreeGrafter"/>
</dbReference>
<comment type="cofactor">
    <cofactor evidence="1">
        <name>[4Fe-4S] cluster</name>
        <dbReference type="ChEBI" id="CHEBI:49883"/>
    </cofactor>
</comment>
<dbReference type="GO" id="GO:0048038">
    <property type="term" value="F:quinone binding"/>
    <property type="evidence" value="ECO:0007669"/>
    <property type="project" value="UniProtKB-KW"/>
</dbReference>
<dbReference type="PANTHER" id="PTHR43105:SF13">
    <property type="entry name" value="NADH-UBIQUINONE OXIDOREDUCTASE 75 KDA SUBUNIT, MITOCHONDRIAL"/>
    <property type="match status" value="1"/>
</dbReference>
<organism evidence="16 17">
    <name type="scientific">Candidatus Kapaibacterium thiocyanatum</name>
    <dbReference type="NCBI Taxonomy" id="1895771"/>
    <lineage>
        <taxon>Bacteria</taxon>
        <taxon>Pseudomonadati</taxon>
        <taxon>Candidatus Kapaibacteriota</taxon>
        <taxon>Candidatus Kapaibacteriia</taxon>
        <taxon>Candidatus Kapaibacteriales</taxon>
        <taxon>Candidatus Kapaibacteriaceae</taxon>
        <taxon>Candidatus Kapaibacterium</taxon>
    </lineage>
</organism>
<dbReference type="GO" id="GO:0051539">
    <property type="term" value="F:4 iron, 4 sulfur cluster binding"/>
    <property type="evidence" value="ECO:0007669"/>
    <property type="project" value="UniProtKB-KW"/>
</dbReference>
<evidence type="ECO:0000256" key="1">
    <source>
        <dbReference type="ARBA" id="ARBA00001966"/>
    </source>
</evidence>
<dbReference type="SUPFAM" id="SSF53706">
    <property type="entry name" value="Formate dehydrogenase/DMSO reductase, domains 1-3"/>
    <property type="match status" value="1"/>
</dbReference>
<dbReference type="GO" id="GO:0046872">
    <property type="term" value="F:metal ion binding"/>
    <property type="evidence" value="ECO:0007669"/>
    <property type="project" value="UniProtKB-KW"/>
</dbReference>
<proteinExistence type="inferred from homology"/>
<dbReference type="SUPFAM" id="SSF54292">
    <property type="entry name" value="2Fe-2S ferredoxin-like"/>
    <property type="match status" value="1"/>
</dbReference>
<dbReference type="Pfam" id="PF13510">
    <property type="entry name" value="Fer2_4"/>
    <property type="match status" value="1"/>
</dbReference>
<dbReference type="GO" id="GO:0008137">
    <property type="term" value="F:NADH dehydrogenase (ubiquinone) activity"/>
    <property type="evidence" value="ECO:0007669"/>
    <property type="project" value="InterPro"/>
</dbReference>
<dbReference type="FunFam" id="3.10.20.740:FF:000004">
    <property type="entry name" value="NADH-quinone oxidoreductase"/>
    <property type="match status" value="1"/>
</dbReference>
<dbReference type="InterPro" id="IPR019574">
    <property type="entry name" value="NADH_UbQ_OxRdtase_Gsu_4Fe4S-bd"/>
</dbReference>
<evidence type="ECO:0000259" key="15">
    <source>
        <dbReference type="PROSITE" id="PS51839"/>
    </source>
</evidence>
<dbReference type="Gene3D" id="3.40.50.740">
    <property type="match status" value="2"/>
</dbReference>
<name>A0A1M3L6G2_9BACT</name>
<keyword evidence="6" id="KW-0479">Metal-binding</keyword>
<comment type="similarity">
    <text evidence="3">Belongs to the complex I 75 kDa subunit family.</text>
</comment>
<keyword evidence="5" id="KW-0001">2Fe-2S</keyword>
<dbReference type="InterPro" id="IPR006963">
    <property type="entry name" value="Mopterin_OxRdtase_4Fe-4S_dom"/>
</dbReference>
<dbReference type="Proteomes" id="UP000184233">
    <property type="component" value="Unassembled WGS sequence"/>
</dbReference>
<evidence type="ECO:0000259" key="13">
    <source>
        <dbReference type="PROSITE" id="PS51085"/>
    </source>
</evidence>
<evidence type="ECO:0000256" key="12">
    <source>
        <dbReference type="ARBA" id="ARBA00034078"/>
    </source>
</evidence>
<keyword evidence="4" id="KW-0004">4Fe-4S</keyword>
<dbReference type="InterPro" id="IPR000283">
    <property type="entry name" value="NADH_UbQ_OxRdtase_75kDa_su_CS"/>
</dbReference>
<dbReference type="Gene3D" id="3.10.20.740">
    <property type="match status" value="1"/>
</dbReference>
<protein>
    <submittedName>
        <fullName evidence="16">NADH dehydrogenase</fullName>
    </submittedName>
</protein>
<evidence type="ECO:0000256" key="4">
    <source>
        <dbReference type="ARBA" id="ARBA00022485"/>
    </source>
</evidence>
<dbReference type="GO" id="GO:0016020">
    <property type="term" value="C:membrane"/>
    <property type="evidence" value="ECO:0007669"/>
    <property type="project" value="UniProtKB-SubCell"/>
</dbReference>
<dbReference type="PANTHER" id="PTHR43105">
    <property type="entry name" value="RESPIRATORY NITRATE REDUCTASE"/>
    <property type="match status" value="1"/>
</dbReference>
<keyword evidence="10" id="KW-0520">NAD</keyword>
<evidence type="ECO:0000256" key="3">
    <source>
        <dbReference type="ARBA" id="ARBA00005404"/>
    </source>
</evidence>
<dbReference type="InterPro" id="IPR050123">
    <property type="entry name" value="Prok_molybdopt-oxidoreductase"/>
</dbReference>
<dbReference type="SMART" id="SM00929">
    <property type="entry name" value="NADH-G_4Fe-4S_3"/>
    <property type="match status" value="1"/>
</dbReference>
<comment type="cofactor">
    <cofactor evidence="12">
        <name>[2Fe-2S] cluster</name>
        <dbReference type="ChEBI" id="CHEBI:190135"/>
    </cofactor>
</comment>
<evidence type="ECO:0000313" key="17">
    <source>
        <dbReference type="Proteomes" id="UP000184233"/>
    </source>
</evidence>
<dbReference type="PROSITE" id="PS51839">
    <property type="entry name" value="4FE4S_HC3"/>
    <property type="match status" value="1"/>
</dbReference>
<dbReference type="STRING" id="1895771.BGO89_00755"/>
<dbReference type="Pfam" id="PF10588">
    <property type="entry name" value="NADH-G_4Fe-4S_3"/>
    <property type="match status" value="1"/>
</dbReference>
<dbReference type="SMART" id="SM00926">
    <property type="entry name" value="Molybdop_Fe4S4"/>
    <property type="match status" value="1"/>
</dbReference>
<dbReference type="InterPro" id="IPR036010">
    <property type="entry name" value="2Fe-2S_ferredoxin-like_sf"/>
</dbReference>
<evidence type="ECO:0000256" key="10">
    <source>
        <dbReference type="ARBA" id="ARBA00023027"/>
    </source>
</evidence>
<dbReference type="GO" id="GO:0042773">
    <property type="term" value="P:ATP synthesis coupled electron transport"/>
    <property type="evidence" value="ECO:0007669"/>
    <property type="project" value="InterPro"/>
</dbReference>
<keyword evidence="7" id="KW-1278">Translocase</keyword>
<dbReference type="SUPFAM" id="SSF54862">
    <property type="entry name" value="4Fe-4S ferredoxins"/>
    <property type="match status" value="1"/>
</dbReference>
<feature type="domain" description="2Fe-2S ferredoxin-type" evidence="13">
    <location>
        <begin position="1"/>
        <end position="99"/>
    </location>
</feature>
<dbReference type="CDD" id="cd00207">
    <property type="entry name" value="fer2"/>
    <property type="match status" value="1"/>
</dbReference>
<evidence type="ECO:0000256" key="6">
    <source>
        <dbReference type="ARBA" id="ARBA00022723"/>
    </source>
</evidence>
<dbReference type="GO" id="GO:0051537">
    <property type="term" value="F:2 iron, 2 sulfur cluster binding"/>
    <property type="evidence" value="ECO:0007669"/>
    <property type="project" value="UniProtKB-KW"/>
</dbReference>
<feature type="domain" description="4Fe-4S His(Cys)3-ligated-type" evidence="15">
    <location>
        <begin position="99"/>
        <end position="138"/>
    </location>
</feature>
<dbReference type="Pfam" id="PF00384">
    <property type="entry name" value="Molybdopterin"/>
    <property type="match status" value="2"/>
</dbReference>
<reference evidence="16 17" key="1">
    <citation type="submission" date="2016-09" db="EMBL/GenBank/DDBJ databases">
        <title>Genome-resolved meta-omics ties microbial dynamics to process performance in biotechnology for thiocyanate degradation.</title>
        <authorList>
            <person name="Kantor R.S."/>
            <person name="Huddy R.J."/>
            <person name="Iyer R."/>
            <person name="Thomas B.C."/>
            <person name="Brown C.T."/>
            <person name="Anantharaman K."/>
            <person name="Tringe S."/>
            <person name="Hettich R.L."/>
            <person name="Harrison S.T."/>
            <person name="Banfield J.F."/>
        </authorList>
    </citation>
    <scope>NUCLEOTIDE SEQUENCE [LARGE SCALE GENOMIC DNA]</scope>
    <source>
        <strain evidence="16">59-99</strain>
    </source>
</reference>
<keyword evidence="8" id="KW-0408">Iron</keyword>
<evidence type="ECO:0000313" key="16">
    <source>
        <dbReference type="EMBL" id="OJX61157.1"/>
    </source>
</evidence>
<evidence type="ECO:0000259" key="14">
    <source>
        <dbReference type="PROSITE" id="PS51669"/>
    </source>
</evidence>
<dbReference type="PROSITE" id="PS51085">
    <property type="entry name" value="2FE2S_FER_2"/>
    <property type="match status" value="1"/>
</dbReference>
<comment type="subcellular location">
    <subcellularLocation>
        <location evidence="2">Membrane</location>
    </subcellularLocation>
</comment>
<evidence type="ECO:0000256" key="8">
    <source>
        <dbReference type="ARBA" id="ARBA00023004"/>
    </source>
</evidence>
<gene>
    <name evidence="16" type="ORF">BGO89_00755</name>
</gene>
<dbReference type="Pfam" id="PF22117">
    <property type="entry name" value="Fer4_Nqo3"/>
    <property type="match status" value="1"/>
</dbReference>
<dbReference type="InterPro" id="IPR001041">
    <property type="entry name" value="2Fe-2S_ferredoxin-type"/>
</dbReference>
<evidence type="ECO:0000256" key="9">
    <source>
        <dbReference type="ARBA" id="ARBA00023014"/>
    </source>
</evidence>
<dbReference type="FunFam" id="3.30.70.20:FF:000002">
    <property type="entry name" value="NADH-ubiquinone oxidoreductase 75 kDa subunit"/>
    <property type="match status" value="1"/>
</dbReference>
<dbReference type="Pfam" id="PF04879">
    <property type="entry name" value="Molybdop_Fe4S4"/>
    <property type="match status" value="1"/>
</dbReference>
<dbReference type="PROSITE" id="PS00643">
    <property type="entry name" value="COMPLEX1_75K_3"/>
    <property type="match status" value="1"/>
</dbReference>
<evidence type="ECO:0000256" key="7">
    <source>
        <dbReference type="ARBA" id="ARBA00022967"/>
    </source>
</evidence>
<dbReference type="InterPro" id="IPR006656">
    <property type="entry name" value="Mopterin_OxRdtase"/>
</dbReference>
<evidence type="ECO:0000256" key="5">
    <source>
        <dbReference type="ARBA" id="ARBA00022714"/>
    </source>
</evidence>
<dbReference type="Gene3D" id="3.30.70.20">
    <property type="match status" value="1"/>
</dbReference>
<comment type="caution">
    <text evidence="16">The sequence shown here is derived from an EMBL/GenBank/DDBJ whole genome shotgun (WGS) entry which is preliminary data.</text>
</comment>
<dbReference type="EMBL" id="MKVH01000002">
    <property type="protein sequence ID" value="OJX61157.1"/>
    <property type="molecule type" value="Genomic_DNA"/>
</dbReference>
<dbReference type="PROSITE" id="PS00641">
    <property type="entry name" value="COMPLEX1_75K_1"/>
    <property type="match status" value="1"/>
</dbReference>
<evidence type="ECO:0000256" key="2">
    <source>
        <dbReference type="ARBA" id="ARBA00004370"/>
    </source>
</evidence>
<dbReference type="InterPro" id="IPR054351">
    <property type="entry name" value="NADH_UbQ_OxRdtase_ferredoxin"/>
</dbReference>
<keyword evidence="9" id="KW-0411">Iron-sulfur</keyword>
<sequence length="591" mass="64847">MPQIIIDGQIIEAASGKTIIEAALENGITIPHFCWHPALSVAGNCRMCLVNVGSHKKNAEGGLMFDDDGQPVVQWIPKMQIACATPVADGMIVDTSGPKAVQAQESVMEFLLINHPLDCPICDEAGQCKLQEYAFVHSKGKSRFDEEKVHKPKRVELGPQIMFDGERCISCSRCIRFSEEVADQPVLSFVRRGDKVTIETFPGTTFDSPYSMNVIDICPVGALTSIDFRFRARVWEMSFTDSVCTGCARGCNIKVGVMNNEVLRVEPRTNMHVNTYWMCDHGRLTTPAKANDNRVDGPHVRRNGMLARVSWDEAIAAAADALKGLKGQEIVVLGSAHATNEDNYLLARLAQNVLKTNNIDFIKHNDQSFGDTKLKINDVSANAIGAHAVGITPANGGHGVDQLIDRIRHNHVKALIVLEDTLESHSTALAEAAAGVDVLIVLSSTMSVTARQASVLLPAASFAELEGTYTNTLHRVQHVQPALVTKENARYMGMKMSRWDKFGSPNDRWTHGERRDCRQAWRIVQDIANALGAGWTYAHSTDVFADVATHVKSFHGMSYEVLDAYQGLILGKGDQPEPVGVIYESHVLKPN</sequence>
<keyword evidence="11" id="KW-0472">Membrane</keyword>
<feature type="domain" description="4Fe-4S Mo/W bis-MGD-type" evidence="14">
    <location>
        <begin position="237"/>
        <end position="293"/>
    </location>
</feature>